<evidence type="ECO:0000256" key="1">
    <source>
        <dbReference type="SAM" id="MobiDB-lite"/>
    </source>
</evidence>
<evidence type="ECO:0000313" key="3">
    <source>
        <dbReference type="Proteomes" id="UP000183567"/>
    </source>
</evidence>
<reference evidence="2 3" key="1">
    <citation type="submission" date="2016-03" db="EMBL/GenBank/DDBJ databases">
        <title>Comparative genomics of the ectomycorrhizal sister species Rhizopogon vinicolor and Rhizopogon vesiculosus (Basidiomycota: Boletales) reveals a divergence of the mating type B locus.</title>
        <authorList>
            <person name="Mujic A.B."/>
            <person name="Kuo A."/>
            <person name="Tritt A."/>
            <person name="Lipzen A."/>
            <person name="Chen C."/>
            <person name="Johnson J."/>
            <person name="Sharma A."/>
            <person name="Barry K."/>
            <person name="Grigoriev I.V."/>
            <person name="Spatafora J.W."/>
        </authorList>
    </citation>
    <scope>NUCLEOTIDE SEQUENCE [LARGE SCALE GENOMIC DNA]</scope>
    <source>
        <strain evidence="2 3">AM-OR11-056</strain>
    </source>
</reference>
<proteinExistence type="predicted"/>
<comment type="caution">
    <text evidence="2">The sequence shown here is derived from an EMBL/GenBank/DDBJ whole genome shotgun (WGS) entry which is preliminary data.</text>
</comment>
<gene>
    <name evidence="2" type="ORF">AZE42_13059</name>
</gene>
<dbReference type="AlphaFoldDB" id="A0A1J8R1H6"/>
<feature type="region of interest" description="Disordered" evidence="1">
    <location>
        <begin position="1"/>
        <end position="65"/>
    </location>
</feature>
<keyword evidence="3" id="KW-1185">Reference proteome</keyword>
<sequence>MWRRPIEPSPPTHLSTWDSSSTLAKTIVPPTPASSDPQSPNTTGTTDPTDATERPSQPHTFHLQR</sequence>
<name>A0A1J8R1H6_9AGAM</name>
<dbReference type="Proteomes" id="UP000183567">
    <property type="component" value="Unassembled WGS sequence"/>
</dbReference>
<feature type="compositionally biased region" description="Polar residues" evidence="1">
    <location>
        <begin position="12"/>
        <end position="24"/>
    </location>
</feature>
<evidence type="ECO:0000313" key="2">
    <source>
        <dbReference type="EMBL" id="OJA19505.1"/>
    </source>
</evidence>
<protein>
    <submittedName>
        <fullName evidence="2">Uncharacterized protein</fullName>
    </submittedName>
</protein>
<organism evidence="2 3">
    <name type="scientific">Rhizopogon vesiculosus</name>
    <dbReference type="NCBI Taxonomy" id="180088"/>
    <lineage>
        <taxon>Eukaryota</taxon>
        <taxon>Fungi</taxon>
        <taxon>Dikarya</taxon>
        <taxon>Basidiomycota</taxon>
        <taxon>Agaricomycotina</taxon>
        <taxon>Agaricomycetes</taxon>
        <taxon>Agaricomycetidae</taxon>
        <taxon>Boletales</taxon>
        <taxon>Suillineae</taxon>
        <taxon>Rhizopogonaceae</taxon>
        <taxon>Rhizopogon</taxon>
    </lineage>
</organism>
<accession>A0A1J8R1H6</accession>
<dbReference type="EMBL" id="LVVM01000998">
    <property type="protein sequence ID" value="OJA19505.1"/>
    <property type="molecule type" value="Genomic_DNA"/>
</dbReference>